<name>A0A1X6YLZ3_9RHOB</name>
<dbReference type="InterPro" id="IPR036873">
    <property type="entry name" value="Rhodanese-like_dom_sf"/>
</dbReference>
<dbReference type="Gene3D" id="3.40.250.10">
    <property type="entry name" value="Rhodanese-like domain"/>
    <property type="match status" value="1"/>
</dbReference>
<protein>
    <submittedName>
        <fullName evidence="3">Molybdopterin biosynthesis protein MoeB</fullName>
    </submittedName>
</protein>
<proteinExistence type="predicted"/>
<feature type="domain" description="Rhodanese" evidence="2">
    <location>
        <begin position="11"/>
        <end position="111"/>
    </location>
</feature>
<evidence type="ECO:0000313" key="4">
    <source>
        <dbReference type="Proteomes" id="UP000193061"/>
    </source>
</evidence>
<dbReference type="CDD" id="cd00158">
    <property type="entry name" value="RHOD"/>
    <property type="match status" value="1"/>
</dbReference>
<sequence length="113" mass="11972">MDADKAYELAKAGEITLVDIRRPDEWAATGIPAGAKPLDMRREDFIAELSKITANARDKPVVLICAGGVRSGRMRTNLTEAGLTNIQDIPEGIGGSASGPGWLARGLPVEEAQ</sequence>
<dbReference type="AlphaFoldDB" id="A0A1X6YLZ3"/>
<dbReference type="Pfam" id="PF00581">
    <property type="entry name" value="Rhodanese"/>
    <property type="match status" value="1"/>
</dbReference>
<accession>A0A1X6YLZ3</accession>
<dbReference type="RefSeq" id="WP_234999444.1">
    <property type="nucleotide sequence ID" value="NZ_FWFX01000002.1"/>
</dbReference>
<dbReference type="SUPFAM" id="SSF52821">
    <property type="entry name" value="Rhodanese/Cell cycle control phosphatase"/>
    <property type="match status" value="1"/>
</dbReference>
<dbReference type="InterPro" id="IPR001763">
    <property type="entry name" value="Rhodanese-like_dom"/>
</dbReference>
<evidence type="ECO:0000256" key="1">
    <source>
        <dbReference type="SAM" id="MobiDB-lite"/>
    </source>
</evidence>
<reference evidence="3 4" key="1">
    <citation type="submission" date="2017-03" db="EMBL/GenBank/DDBJ databases">
        <authorList>
            <person name="Afonso C.L."/>
            <person name="Miller P.J."/>
            <person name="Scott M.A."/>
            <person name="Spackman E."/>
            <person name="Goraichik I."/>
            <person name="Dimitrov K.M."/>
            <person name="Suarez D.L."/>
            <person name="Swayne D.E."/>
        </authorList>
    </citation>
    <scope>NUCLEOTIDE SEQUENCE [LARGE SCALE GENOMIC DNA]</scope>
    <source>
        <strain evidence="3 4">CECT 7450</strain>
    </source>
</reference>
<organism evidence="3 4">
    <name type="scientific">Roseovarius albus</name>
    <dbReference type="NCBI Taxonomy" id="1247867"/>
    <lineage>
        <taxon>Bacteria</taxon>
        <taxon>Pseudomonadati</taxon>
        <taxon>Pseudomonadota</taxon>
        <taxon>Alphaproteobacteria</taxon>
        <taxon>Rhodobacterales</taxon>
        <taxon>Roseobacteraceae</taxon>
        <taxon>Roseovarius</taxon>
    </lineage>
</organism>
<dbReference type="PROSITE" id="PS50206">
    <property type="entry name" value="RHODANESE_3"/>
    <property type="match status" value="1"/>
</dbReference>
<gene>
    <name evidence="3" type="ORF">ROA7450_01033</name>
</gene>
<evidence type="ECO:0000259" key="2">
    <source>
        <dbReference type="PROSITE" id="PS50206"/>
    </source>
</evidence>
<keyword evidence="4" id="KW-1185">Reference proteome</keyword>
<feature type="region of interest" description="Disordered" evidence="1">
    <location>
        <begin position="91"/>
        <end position="113"/>
    </location>
</feature>
<dbReference type="EMBL" id="FWFX01000002">
    <property type="protein sequence ID" value="SLN25023.1"/>
    <property type="molecule type" value="Genomic_DNA"/>
</dbReference>
<dbReference type="SMART" id="SM00450">
    <property type="entry name" value="RHOD"/>
    <property type="match status" value="1"/>
</dbReference>
<dbReference type="Proteomes" id="UP000193061">
    <property type="component" value="Unassembled WGS sequence"/>
</dbReference>
<evidence type="ECO:0000313" key="3">
    <source>
        <dbReference type="EMBL" id="SLN25023.1"/>
    </source>
</evidence>